<feature type="region of interest" description="Disordered" evidence="1">
    <location>
        <begin position="1"/>
        <end position="21"/>
    </location>
</feature>
<feature type="domain" description="Cyclophilin-like" evidence="2">
    <location>
        <begin position="82"/>
        <end position="185"/>
    </location>
</feature>
<name>A0A9X4NVP6_9BURK</name>
<dbReference type="Pfam" id="PF18050">
    <property type="entry name" value="Cyclophil_like2"/>
    <property type="match status" value="1"/>
</dbReference>
<sequence length="189" mass="19908">MSTQTITATRKSARDQHQVAPKPARRGGVLALFAAWMLVLASTVDLDAAGQGTRTPASGSFNATPARQASTMKLQMTADGSVVATATLDNNDSARDFAALLPLNLTLKDYAATEKIADLPRALSLKGAPAAYTPLAGDLSFYAPWGNLAIFYKDGHLSSGLVRLGRIDSGLDAIRRTGAIAVRIELVRP</sequence>
<comment type="caution">
    <text evidence="3">The sequence shown here is derived from an EMBL/GenBank/DDBJ whole genome shotgun (WGS) entry which is preliminary data.</text>
</comment>
<dbReference type="InterPro" id="IPR041183">
    <property type="entry name" value="Cyclophilin-like"/>
</dbReference>
<dbReference type="AlphaFoldDB" id="A0A9X4NVP6"/>
<dbReference type="SUPFAM" id="SSF50891">
    <property type="entry name" value="Cyclophilin-like"/>
    <property type="match status" value="1"/>
</dbReference>
<dbReference type="RefSeq" id="WP_245638007.1">
    <property type="nucleotide sequence ID" value="NZ_AOGK01000006.1"/>
</dbReference>
<feature type="compositionally biased region" description="Polar residues" evidence="1">
    <location>
        <begin position="1"/>
        <end position="10"/>
    </location>
</feature>
<dbReference type="EMBL" id="AOGK01000006">
    <property type="protein sequence ID" value="MDG5975300.1"/>
    <property type="molecule type" value="Genomic_DNA"/>
</dbReference>
<gene>
    <name evidence="3" type="ORF">H010_08581</name>
</gene>
<evidence type="ECO:0000259" key="2">
    <source>
        <dbReference type="Pfam" id="PF18050"/>
    </source>
</evidence>
<protein>
    <recommendedName>
        <fullName evidence="2">Cyclophilin-like domain-containing protein</fullName>
    </recommendedName>
</protein>
<keyword evidence="4" id="KW-1185">Reference proteome</keyword>
<reference evidence="3" key="1">
    <citation type="submission" date="2013-01" db="EMBL/GenBank/DDBJ databases">
        <title>Genome draft of Hydrogenophaga taeniospiralis 2K1.</title>
        <authorList>
            <person name="Gomila M."/>
            <person name="Lalucat J."/>
        </authorList>
    </citation>
    <scope>NUCLEOTIDE SEQUENCE</scope>
    <source>
        <strain evidence="3">CCUG 15921</strain>
    </source>
</reference>
<dbReference type="Gene3D" id="2.40.100.20">
    <property type="match status" value="1"/>
</dbReference>
<organism evidence="3 4">
    <name type="scientific">Hydrogenophaga taeniospiralis CCUG 15921</name>
    <dbReference type="NCBI Taxonomy" id="1281780"/>
    <lineage>
        <taxon>Bacteria</taxon>
        <taxon>Pseudomonadati</taxon>
        <taxon>Pseudomonadota</taxon>
        <taxon>Betaproteobacteria</taxon>
        <taxon>Burkholderiales</taxon>
        <taxon>Comamonadaceae</taxon>
        <taxon>Hydrogenophaga</taxon>
    </lineage>
</organism>
<evidence type="ECO:0000313" key="3">
    <source>
        <dbReference type="EMBL" id="MDG5975300.1"/>
    </source>
</evidence>
<proteinExistence type="predicted"/>
<dbReference type="InterPro" id="IPR029000">
    <property type="entry name" value="Cyclophilin-like_dom_sf"/>
</dbReference>
<accession>A0A9X4NVP6</accession>
<evidence type="ECO:0000313" key="4">
    <source>
        <dbReference type="Proteomes" id="UP001152876"/>
    </source>
</evidence>
<dbReference type="Proteomes" id="UP001152876">
    <property type="component" value="Unassembled WGS sequence"/>
</dbReference>
<evidence type="ECO:0000256" key="1">
    <source>
        <dbReference type="SAM" id="MobiDB-lite"/>
    </source>
</evidence>